<protein>
    <submittedName>
        <fullName evidence="2">Uncharacterized protein</fullName>
    </submittedName>
</protein>
<organism evidence="2">
    <name type="scientific">Caldithrix abyssi</name>
    <dbReference type="NCBI Taxonomy" id="187145"/>
    <lineage>
        <taxon>Bacteria</taxon>
        <taxon>Pseudomonadati</taxon>
        <taxon>Calditrichota</taxon>
        <taxon>Calditrichia</taxon>
        <taxon>Calditrichales</taxon>
        <taxon>Calditrichaceae</taxon>
        <taxon>Caldithrix</taxon>
    </lineage>
</organism>
<sequence length="494" mass="57262">MQKAIGLIGICLFFWGTALPAQDTNNEQFALLWKGNRTQLTVEEIAAYCAPVFWFSPDEPELKNKKGREIDIPAPFPFDTLSSAPVVYYQIKEILAKENAREPIWNYMPDDISKSVIYLDKIKGFQINYMHYYRHEAGVGRHEHDTEQVQFKIYVHRSNPNGDKKRVQYELVFLQATATAHIVDWYKNIYSLDTTNFDFELKLPFHILVEEGKHASCTDMNGDGYYTPGYDVNVRVNDAWGLRDVIRTGTLFSSQFQGWMTKVRRPEYRVLPPLPADSPLRSEYEQNTVYAPDNAVYELRPMPDPDHALPDAALKRDMEPYHAANWPRLRQETDYEALLDWWEGDRIIKSLSIAVRANETWGLSFSFPLLIIKNVEAPLIGGWLVNRVYFQDKDLRDFGYNILYTPSASRFMDPYFAFGVEVDYYNVPETEALKKRTDFVMETGVKFRTTVKPTILSFLSPITDFWGVRIGIKNRGFMKIDQLTYVFEIGAGAW</sequence>
<reference evidence="2" key="1">
    <citation type="journal article" date="2020" name="mSystems">
        <title>Genome- and Community-Level Interaction Insights into Carbon Utilization and Element Cycling Functions of Hydrothermarchaeota in Hydrothermal Sediment.</title>
        <authorList>
            <person name="Zhou Z."/>
            <person name="Liu Y."/>
            <person name="Xu W."/>
            <person name="Pan J."/>
            <person name="Luo Z.H."/>
            <person name="Li M."/>
        </authorList>
    </citation>
    <scope>NUCLEOTIDE SEQUENCE [LARGE SCALE GENOMIC DNA]</scope>
    <source>
        <strain evidence="2">HyVt-577</strain>
    </source>
</reference>
<dbReference type="EMBL" id="DRQG01000084">
    <property type="protein sequence ID" value="HGY55797.1"/>
    <property type="molecule type" value="Genomic_DNA"/>
</dbReference>
<dbReference type="AlphaFoldDB" id="A0A7V4U1Y7"/>
<keyword evidence="1" id="KW-0732">Signal</keyword>
<accession>A0A7V4U1Y7</accession>
<feature type="signal peptide" evidence="1">
    <location>
        <begin position="1"/>
        <end position="21"/>
    </location>
</feature>
<name>A0A7V4U1Y7_CALAY</name>
<dbReference type="Proteomes" id="UP000885779">
    <property type="component" value="Unassembled WGS sequence"/>
</dbReference>
<gene>
    <name evidence="2" type="ORF">ENK44_08855</name>
</gene>
<comment type="caution">
    <text evidence="2">The sequence shown here is derived from an EMBL/GenBank/DDBJ whole genome shotgun (WGS) entry which is preliminary data.</text>
</comment>
<evidence type="ECO:0000256" key="1">
    <source>
        <dbReference type="SAM" id="SignalP"/>
    </source>
</evidence>
<proteinExistence type="predicted"/>
<feature type="chain" id="PRO_5030655972" evidence="1">
    <location>
        <begin position="22"/>
        <end position="494"/>
    </location>
</feature>
<evidence type="ECO:0000313" key="2">
    <source>
        <dbReference type="EMBL" id="HGY55797.1"/>
    </source>
</evidence>